<organism evidence="1 2">
    <name type="scientific">Pistacia integerrima</name>
    <dbReference type="NCBI Taxonomy" id="434235"/>
    <lineage>
        <taxon>Eukaryota</taxon>
        <taxon>Viridiplantae</taxon>
        <taxon>Streptophyta</taxon>
        <taxon>Embryophyta</taxon>
        <taxon>Tracheophyta</taxon>
        <taxon>Spermatophyta</taxon>
        <taxon>Magnoliopsida</taxon>
        <taxon>eudicotyledons</taxon>
        <taxon>Gunneridae</taxon>
        <taxon>Pentapetalae</taxon>
        <taxon>rosids</taxon>
        <taxon>malvids</taxon>
        <taxon>Sapindales</taxon>
        <taxon>Anacardiaceae</taxon>
        <taxon>Pistacia</taxon>
    </lineage>
</organism>
<sequence>MQFWHRSSAQKYIDPSVALSLSADQSGALCKSLKKINFSSLAMASKNLFGEEMISKRDARCITHVADILLPEFRSSRSS</sequence>
<dbReference type="Proteomes" id="UP001163603">
    <property type="component" value="Chromosome 7"/>
</dbReference>
<evidence type="ECO:0000313" key="2">
    <source>
        <dbReference type="Proteomes" id="UP001163603"/>
    </source>
</evidence>
<gene>
    <name evidence="1" type="ORF">Pint_25897</name>
</gene>
<evidence type="ECO:0000313" key="1">
    <source>
        <dbReference type="EMBL" id="KAJ0035563.1"/>
    </source>
</evidence>
<keyword evidence="2" id="KW-1185">Reference proteome</keyword>
<reference evidence="2" key="1">
    <citation type="journal article" date="2023" name="G3 (Bethesda)">
        <title>Genome assembly and association tests identify interacting loci associated with vigor, precocity, and sex in interspecific pistachio rootstocks.</title>
        <authorList>
            <person name="Palmer W."/>
            <person name="Jacygrad E."/>
            <person name="Sagayaradj S."/>
            <person name="Cavanaugh K."/>
            <person name="Han R."/>
            <person name="Bertier L."/>
            <person name="Beede B."/>
            <person name="Kafkas S."/>
            <person name="Golino D."/>
            <person name="Preece J."/>
            <person name="Michelmore R."/>
        </authorList>
    </citation>
    <scope>NUCLEOTIDE SEQUENCE [LARGE SCALE GENOMIC DNA]</scope>
</reference>
<protein>
    <submittedName>
        <fullName evidence="1">Uncharacterized protein</fullName>
    </submittedName>
</protein>
<name>A0ACC0YF78_9ROSI</name>
<comment type="caution">
    <text evidence="1">The sequence shown here is derived from an EMBL/GenBank/DDBJ whole genome shotgun (WGS) entry which is preliminary data.</text>
</comment>
<dbReference type="EMBL" id="CM047742">
    <property type="protein sequence ID" value="KAJ0035563.1"/>
    <property type="molecule type" value="Genomic_DNA"/>
</dbReference>
<accession>A0ACC0YF78</accession>
<proteinExistence type="predicted"/>